<dbReference type="InterPro" id="IPR007484">
    <property type="entry name" value="Peptidase_M28"/>
</dbReference>
<dbReference type="SUPFAM" id="SSF53187">
    <property type="entry name" value="Zn-dependent exopeptidases"/>
    <property type="match status" value="1"/>
</dbReference>
<evidence type="ECO:0000259" key="11">
    <source>
        <dbReference type="Pfam" id="PF04389"/>
    </source>
</evidence>
<proteinExistence type="inferred from homology"/>
<accession>A0AA40BR03</accession>
<dbReference type="GO" id="GO:0046872">
    <property type="term" value="F:metal ion binding"/>
    <property type="evidence" value="ECO:0007669"/>
    <property type="project" value="UniProtKB-KW"/>
</dbReference>
<evidence type="ECO:0000256" key="1">
    <source>
        <dbReference type="ARBA" id="ARBA00001947"/>
    </source>
</evidence>
<feature type="domain" description="Peptidase M28" evidence="11">
    <location>
        <begin position="271"/>
        <end position="480"/>
    </location>
</feature>
<evidence type="ECO:0000256" key="2">
    <source>
        <dbReference type="ARBA" id="ARBA00005957"/>
    </source>
</evidence>
<comment type="caution">
    <text evidence="12">The sequence shown here is derived from an EMBL/GenBank/DDBJ whole genome shotgun (WGS) entry which is preliminary data.</text>
</comment>
<evidence type="ECO:0000259" key="10">
    <source>
        <dbReference type="Pfam" id="PF02225"/>
    </source>
</evidence>
<evidence type="ECO:0000256" key="6">
    <source>
        <dbReference type="ARBA" id="ARBA00022729"/>
    </source>
</evidence>
<dbReference type="CDD" id="cd03876">
    <property type="entry name" value="M28_SGAP_like"/>
    <property type="match status" value="1"/>
</dbReference>
<dbReference type="Pfam" id="PF02225">
    <property type="entry name" value="PA"/>
    <property type="match status" value="1"/>
</dbReference>
<dbReference type="GO" id="GO:0008235">
    <property type="term" value="F:metalloexopeptidase activity"/>
    <property type="evidence" value="ECO:0007669"/>
    <property type="project" value="InterPro"/>
</dbReference>
<keyword evidence="13" id="KW-1185">Reference proteome</keyword>
<evidence type="ECO:0000256" key="3">
    <source>
        <dbReference type="ARBA" id="ARBA00022438"/>
    </source>
</evidence>
<dbReference type="Proteomes" id="UP001172155">
    <property type="component" value="Unassembled WGS sequence"/>
</dbReference>
<gene>
    <name evidence="12" type="ORF">B0T18DRAFT_334581</name>
</gene>
<comment type="cofactor">
    <cofactor evidence="1">
        <name>Zn(2+)</name>
        <dbReference type="ChEBI" id="CHEBI:29105"/>
    </cofactor>
</comment>
<keyword evidence="3" id="KW-0031">Aminopeptidase</keyword>
<dbReference type="GO" id="GO:0004177">
    <property type="term" value="F:aminopeptidase activity"/>
    <property type="evidence" value="ECO:0007669"/>
    <property type="project" value="UniProtKB-KW"/>
</dbReference>
<evidence type="ECO:0000256" key="5">
    <source>
        <dbReference type="ARBA" id="ARBA00022723"/>
    </source>
</evidence>
<name>A0AA40BR03_9PEZI</name>
<keyword evidence="7 9" id="KW-0378">Hydrolase</keyword>
<protein>
    <recommendedName>
        <fullName evidence="9">Peptide hydrolase</fullName>
        <ecNumber evidence="9">3.4.-.-</ecNumber>
    </recommendedName>
</protein>
<keyword evidence="8 9" id="KW-0862">Zinc</keyword>
<dbReference type="InterPro" id="IPR046450">
    <property type="entry name" value="PA_dom_sf"/>
</dbReference>
<evidence type="ECO:0000256" key="7">
    <source>
        <dbReference type="ARBA" id="ARBA00022801"/>
    </source>
</evidence>
<evidence type="ECO:0000256" key="8">
    <source>
        <dbReference type="ARBA" id="ARBA00022833"/>
    </source>
</evidence>
<sequence length="524" mass="56493">MGLTHLALHGLATLAVASASLDRQKPIGPGNDELPVIEAPSWAQISYKKKPLVTSEALEATIKTEALLDRAKHLYKIAGRSKHAYNHRTRVIGSDGHLGTLKYIHDTLKSLGDYYTVSKQPFPAVSGAVFEYRLLLESDLPETAYPMSLTPPTKNKEPVEGELVLVDNEGCDKSDYPSSVAGNIAFIKRGTCPFGTKSANAGKAGAIAAVVYNYEDAPVGGTLGVPSPDHVATFGLSGGEAAPYLAKLKGSEKVSATAYIDAEVNTIKTNNIIAQTKYGDQDNCVMLGGHSDSVAEGPGVNDDGSGSVTVLEVAKQLSRFRVNNCVRFAWWSGEEEGLLGSDFYANTLSAEENKKIRLFMDYDMLASPNFAYQVYDARDKVNPAGSQALRDLYVDWYGKSGVNHTYIPFDGRSDYDGFIRNGIPAGGIATGAEGIKTKKEVAMFGGEDGVPYDVCYHQLCDNMSNLNLTAWELNSRLVAHSVAAFAASFEGFPKRVLDEDFSATEANSDPFAKSVKHQGKKLFI</sequence>
<dbReference type="Pfam" id="PF04389">
    <property type="entry name" value="Peptidase_M28"/>
    <property type="match status" value="1"/>
</dbReference>
<dbReference type="CDD" id="cd02130">
    <property type="entry name" value="PA_ScAPY_like"/>
    <property type="match status" value="1"/>
</dbReference>
<dbReference type="SUPFAM" id="SSF52025">
    <property type="entry name" value="PA domain"/>
    <property type="match status" value="1"/>
</dbReference>
<dbReference type="EC" id="3.4.-.-" evidence="9"/>
<dbReference type="InterPro" id="IPR045175">
    <property type="entry name" value="M28_fam"/>
</dbReference>
<evidence type="ECO:0000313" key="12">
    <source>
        <dbReference type="EMBL" id="KAK0738673.1"/>
    </source>
</evidence>
<feature type="signal peptide" evidence="9">
    <location>
        <begin position="1"/>
        <end position="19"/>
    </location>
</feature>
<dbReference type="Gene3D" id="3.40.630.10">
    <property type="entry name" value="Zn peptidases"/>
    <property type="match status" value="1"/>
</dbReference>
<dbReference type="Gene3D" id="3.50.30.30">
    <property type="match status" value="1"/>
</dbReference>
<feature type="domain" description="PA" evidence="10">
    <location>
        <begin position="159"/>
        <end position="240"/>
    </location>
</feature>
<dbReference type="PANTHER" id="PTHR12147">
    <property type="entry name" value="METALLOPEPTIDASE M28 FAMILY MEMBER"/>
    <property type="match status" value="1"/>
</dbReference>
<dbReference type="GO" id="GO:0006508">
    <property type="term" value="P:proteolysis"/>
    <property type="evidence" value="ECO:0007669"/>
    <property type="project" value="UniProtKB-KW"/>
</dbReference>
<evidence type="ECO:0000313" key="13">
    <source>
        <dbReference type="Proteomes" id="UP001172155"/>
    </source>
</evidence>
<evidence type="ECO:0000256" key="4">
    <source>
        <dbReference type="ARBA" id="ARBA00022670"/>
    </source>
</evidence>
<keyword evidence="5 9" id="KW-0479">Metal-binding</keyword>
<feature type="chain" id="PRO_5041486101" description="Peptide hydrolase" evidence="9">
    <location>
        <begin position="20"/>
        <end position="524"/>
    </location>
</feature>
<dbReference type="PANTHER" id="PTHR12147:SF17">
    <property type="entry name" value="AMINOPEPTIDASE Y"/>
    <property type="match status" value="1"/>
</dbReference>
<comment type="similarity">
    <text evidence="2">Belongs to the peptidase M28 family. M28A subfamily.</text>
</comment>
<dbReference type="FunFam" id="3.40.630.10:FF:000093">
    <property type="entry name" value="Peptide hydrolase"/>
    <property type="match status" value="1"/>
</dbReference>
<dbReference type="AlphaFoldDB" id="A0AA40BR03"/>
<reference evidence="12" key="1">
    <citation type="submission" date="2023-06" db="EMBL/GenBank/DDBJ databases">
        <title>Genome-scale phylogeny and comparative genomics of the fungal order Sordariales.</title>
        <authorList>
            <consortium name="Lawrence Berkeley National Laboratory"/>
            <person name="Hensen N."/>
            <person name="Bonometti L."/>
            <person name="Westerberg I."/>
            <person name="Brannstrom I.O."/>
            <person name="Guillou S."/>
            <person name="Cros-Aarteil S."/>
            <person name="Calhoun S."/>
            <person name="Haridas S."/>
            <person name="Kuo A."/>
            <person name="Mondo S."/>
            <person name="Pangilinan J."/>
            <person name="Riley R."/>
            <person name="LaButti K."/>
            <person name="Andreopoulos B."/>
            <person name="Lipzen A."/>
            <person name="Chen C."/>
            <person name="Yanf M."/>
            <person name="Daum C."/>
            <person name="Ng V."/>
            <person name="Clum A."/>
            <person name="Steindorff A."/>
            <person name="Ohm R."/>
            <person name="Martin F."/>
            <person name="Silar P."/>
            <person name="Natvig D."/>
            <person name="Lalanne C."/>
            <person name="Gautier V."/>
            <person name="Ament-velasquez S.L."/>
            <person name="Kruys A."/>
            <person name="Hutchinson M.I."/>
            <person name="Powell A.J."/>
            <person name="Barry K."/>
            <person name="Miller A.N."/>
            <person name="Grigoriev I.V."/>
            <person name="Debuchy R."/>
            <person name="Gladieux P."/>
            <person name="Thoren M.H."/>
            <person name="Johannesson H."/>
        </authorList>
    </citation>
    <scope>NUCLEOTIDE SEQUENCE</scope>
    <source>
        <strain evidence="12">SMH3187-1</strain>
    </source>
</reference>
<dbReference type="EMBL" id="JAUKUD010000007">
    <property type="protein sequence ID" value="KAK0738673.1"/>
    <property type="molecule type" value="Genomic_DNA"/>
</dbReference>
<dbReference type="InterPro" id="IPR041756">
    <property type="entry name" value="M28_SGAP-like"/>
</dbReference>
<keyword evidence="4 9" id="KW-0645">Protease</keyword>
<dbReference type="InterPro" id="IPR003137">
    <property type="entry name" value="PA_domain"/>
</dbReference>
<evidence type="ECO:0000256" key="9">
    <source>
        <dbReference type="RuleBase" id="RU361240"/>
    </source>
</evidence>
<organism evidence="12 13">
    <name type="scientific">Schizothecium vesticola</name>
    <dbReference type="NCBI Taxonomy" id="314040"/>
    <lineage>
        <taxon>Eukaryota</taxon>
        <taxon>Fungi</taxon>
        <taxon>Dikarya</taxon>
        <taxon>Ascomycota</taxon>
        <taxon>Pezizomycotina</taxon>
        <taxon>Sordariomycetes</taxon>
        <taxon>Sordariomycetidae</taxon>
        <taxon>Sordariales</taxon>
        <taxon>Schizotheciaceae</taxon>
        <taxon>Schizothecium</taxon>
    </lineage>
</organism>
<keyword evidence="6 9" id="KW-0732">Signal</keyword>